<keyword evidence="3" id="KW-1185">Reference proteome</keyword>
<dbReference type="EMBL" id="WNBW01000002">
    <property type="protein sequence ID" value="MTU03812.1"/>
    <property type="molecule type" value="Genomic_DNA"/>
</dbReference>
<gene>
    <name evidence="1" type="ORF">GMD11_05630</name>
    <name evidence="2" type="ORF">GMD18_05275</name>
</gene>
<name>A0A7X2XG23_9FIRM</name>
<reference evidence="3 4" key="1">
    <citation type="journal article" date="2019" name="Nat. Med.">
        <title>A library of human gut bacterial isolates paired with longitudinal multiomics data enables mechanistic microbiome research.</title>
        <authorList>
            <person name="Poyet M."/>
            <person name="Groussin M."/>
            <person name="Gibbons S.M."/>
            <person name="Avila-Pacheco J."/>
            <person name="Jiang X."/>
            <person name="Kearney S.M."/>
            <person name="Perrotta A.R."/>
            <person name="Berdy B."/>
            <person name="Zhao S."/>
            <person name="Lieberman T.D."/>
            <person name="Swanson P.K."/>
            <person name="Smith M."/>
            <person name="Roesemann S."/>
            <person name="Alexander J.E."/>
            <person name="Rich S.A."/>
            <person name="Livny J."/>
            <person name="Vlamakis H."/>
            <person name="Clish C."/>
            <person name="Bullock K."/>
            <person name="Deik A."/>
            <person name="Scott J."/>
            <person name="Pierce K.A."/>
            <person name="Xavier R.J."/>
            <person name="Alm E.J."/>
        </authorList>
    </citation>
    <scope>NUCLEOTIDE SEQUENCE [LARGE SCALE GENOMIC DNA]</scope>
    <source>
        <strain evidence="1 4">BIOML-A13</strain>
        <strain evidence="2 3">BIOML-A3</strain>
    </source>
</reference>
<protein>
    <submittedName>
        <fullName evidence="1">Uncharacterized protein</fullName>
    </submittedName>
</protein>
<dbReference type="EMBL" id="WNBM01000002">
    <property type="protein sequence ID" value="MTT75750.1"/>
    <property type="molecule type" value="Genomic_DNA"/>
</dbReference>
<comment type="caution">
    <text evidence="1">The sequence shown here is derived from an EMBL/GenBank/DDBJ whole genome shotgun (WGS) entry which is preliminary data.</text>
</comment>
<evidence type="ECO:0000313" key="1">
    <source>
        <dbReference type="EMBL" id="MTT75750.1"/>
    </source>
</evidence>
<evidence type="ECO:0000313" key="3">
    <source>
        <dbReference type="Proteomes" id="UP000443070"/>
    </source>
</evidence>
<dbReference type="Proteomes" id="UP000443070">
    <property type="component" value="Unassembled WGS sequence"/>
</dbReference>
<dbReference type="RefSeq" id="WP_130920546.1">
    <property type="nucleotide sequence ID" value="NZ_CAKVWA010000002.1"/>
</dbReference>
<evidence type="ECO:0000313" key="4">
    <source>
        <dbReference type="Proteomes" id="UP000484547"/>
    </source>
</evidence>
<sequence>MEKMQKCTQENLQQILQSAEQRPERLKAALNIIEHSDNTEEQKIKLLKNLRFYLLDDIHFKQQLLDNVDYSIYQLRHNHCEEE</sequence>
<organism evidence="1 4">
    <name type="scientific">Phascolarctobacterium faecium</name>
    <dbReference type="NCBI Taxonomy" id="33025"/>
    <lineage>
        <taxon>Bacteria</taxon>
        <taxon>Bacillati</taxon>
        <taxon>Bacillota</taxon>
        <taxon>Negativicutes</taxon>
        <taxon>Acidaminococcales</taxon>
        <taxon>Acidaminococcaceae</taxon>
        <taxon>Phascolarctobacterium</taxon>
    </lineage>
</organism>
<dbReference type="AlphaFoldDB" id="A0A7X2XG23"/>
<evidence type="ECO:0000313" key="2">
    <source>
        <dbReference type="EMBL" id="MTU03812.1"/>
    </source>
</evidence>
<dbReference type="OrthoDB" id="1822577at2"/>
<proteinExistence type="predicted"/>
<dbReference type="Proteomes" id="UP000484547">
    <property type="component" value="Unassembled WGS sequence"/>
</dbReference>
<accession>A0A7X2XG23</accession>